<sequence>MQVEKKWVLAEEVDENQVTDLSKSINVNPTLAKILVQRGIISFDEAKAFFRPQLEELHDPFKMKDMDKAVERILTAFDQNESIMVYGDYDVDGTTAVASMYSFLNSQYTHLTYYIPDRYLEGYGLSKQGIDYAKENNISLIITLDCGIKAVELIRYAKELGIDVIICDHHLPGKELPPALAVLDPKQTDCKYPFKELSGCGVGFKLIQALCTKLNLAEYVAYEYLDLVAVSIAADIVSVTGENRTLAFYGLEKINFNPKPGIKALLHLGGVKSKVEISHLVFQVSPRINAAGRIDHAHLAVKLLIAKNEEEAMLIAQQVGDKNNRRKDFDQGITKEAIQIIESTEKNLKAKTTVLYQKNWHKGVIGIVASRCIEKYYRPTIILTESNGQATGSARSVHGFDIHQAISNCADLLSQYGGHKYAAGLTMPIENINAFVEKFEQEVSRTINDEDLIPKVKVDSYIALDQITDKFFGILSQMDPYGPNNMQPVFAAKDLELVSEVKILKEQHLKFNVKDKHGKVEFTALAFGMRDALPILNNQNDFEIAFTIQMNEFNGTKSLQLVVKDIRRI</sequence>
<evidence type="ECO:0000256" key="1">
    <source>
        <dbReference type="ARBA" id="ARBA00005915"/>
    </source>
</evidence>
<evidence type="ECO:0000256" key="2">
    <source>
        <dbReference type="ARBA" id="ARBA00019841"/>
    </source>
</evidence>
<dbReference type="InterPro" id="IPR004610">
    <property type="entry name" value="RecJ"/>
</dbReference>
<dbReference type="GO" id="GO:0006310">
    <property type="term" value="P:DNA recombination"/>
    <property type="evidence" value="ECO:0007669"/>
    <property type="project" value="InterPro"/>
</dbReference>
<feature type="domain" description="DDH" evidence="6">
    <location>
        <begin position="82"/>
        <end position="232"/>
    </location>
</feature>
<dbReference type="Pfam" id="PF17768">
    <property type="entry name" value="RecJ_OB"/>
    <property type="match status" value="1"/>
</dbReference>
<feature type="domain" description="RecJ OB" evidence="8">
    <location>
        <begin position="458"/>
        <end position="565"/>
    </location>
</feature>
<evidence type="ECO:0000259" key="6">
    <source>
        <dbReference type="Pfam" id="PF01368"/>
    </source>
</evidence>
<dbReference type="GO" id="GO:0003676">
    <property type="term" value="F:nucleic acid binding"/>
    <property type="evidence" value="ECO:0007669"/>
    <property type="project" value="InterPro"/>
</dbReference>
<dbReference type="SUPFAM" id="SSF64182">
    <property type="entry name" value="DHH phosphoesterases"/>
    <property type="match status" value="1"/>
</dbReference>
<accession>A0A937AKN0</accession>
<protein>
    <recommendedName>
        <fullName evidence="2">Single-stranded-DNA-specific exonuclease RecJ</fullName>
    </recommendedName>
</protein>
<dbReference type="EMBL" id="JAERQG010000001">
    <property type="protein sequence ID" value="MBL0764457.1"/>
    <property type="molecule type" value="Genomic_DNA"/>
</dbReference>
<evidence type="ECO:0000256" key="5">
    <source>
        <dbReference type="ARBA" id="ARBA00022839"/>
    </source>
</evidence>
<dbReference type="Gene3D" id="3.10.310.30">
    <property type="match status" value="1"/>
</dbReference>
<evidence type="ECO:0000313" key="9">
    <source>
        <dbReference type="EMBL" id="MBL0764457.1"/>
    </source>
</evidence>
<comment type="caution">
    <text evidence="9">The sequence shown here is derived from an EMBL/GenBank/DDBJ whole genome shotgun (WGS) entry which is preliminary data.</text>
</comment>
<dbReference type="Pfam" id="PF01368">
    <property type="entry name" value="DHH"/>
    <property type="match status" value="1"/>
</dbReference>
<dbReference type="InterPro" id="IPR051673">
    <property type="entry name" value="SSDNA_exonuclease_RecJ"/>
</dbReference>
<gene>
    <name evidence="9" type="primary">recJ</name>
    <name evidence="9" type="ORF">JKP34_04275</name>
</gene>
<dbReference type="InterPro" id="IPR041122">
    <property type="entry name" value="RecJ_OB"/>
</dbReference>
<keyword evidence="5 9" id="KW-0269">Exonuclease</keyword>
<dbReference type="RefSeq" id="WP_201918044.1">
    <property type="nucleotide sequence ID" value="NZ_JAERQG010000001.1"/>
</dbReference>
<dbReference type="PANTHER" id="PTHR30255:SF2">
    <property type="entry name" value="SINGLE-STRANDED-DNA-SPECIFIC EXONUCLEASE RECJ"/>
    <property type="match status" value="1"/>
</dbReference>
<dbReference type="GO" id="GO:0008409">
    <property type="term" value="F:5'-3' exonuclease activity"/>
    <property type="evidence" value="ECO:0007669"/>
    <property type="project" value="InterPro"/>
</dbReference>
<evidence type="ECO:0000313" key="10">
    <source>
        <dbReference type="Proteomes" id="UP000642920"/>
    </source>
</evidence>
<dbReference type="Pfam" id="PF02272">
    <property type="entry name" value="DHHA1"/>
    <property type="match status" value="1"/>
</dbReference>
<name>A0A937AKN0_9BACT</name>
<comment type="similarity">
    <text evidence="1">Belongs to the RecJ family.</text>
</comment>
<keyword evidence="10" id="KW-1185">Reference proteome</keyword>
<dbReference type="NCBIfam" id="TIGR00644">
    <property type="entry name" value="recJ"/>
    <property type="match status" value="1"/>
</dbReference>
<dbReference type="GO" id="GO:0006281">
    <property type="term" value="P:DNA repair"/>
    <property type="evidence" value="ECO:0007669"/>
    <property type="project" value="InterPro"/>
</dbReference>
<organism evidence="9 10">
    <name type="scientific">Marivirga atlantica</name>
    <dbReference type="NCBI Taxonomy" id="1548457"/>
    <lineage>
        <taxon>Bacteria</taxon>
        <taxon>Pseudomonadati</taxon>
        <taxon>Bacteroidota</taxon>
        <taxon>Cytophagia</taxon>
        <taxon>Cytophagales</taxon>
        <taxon>Marivirgaceae</taxon>
        <taxon>Marivirga</taxon>
    </lineage>
</organism>
<dbReference type="Gene3D" id="3.90.1640.30">
    <property type="match status" value="1"/>
</dbReference>
<keyword evidence="3" id="KW-0540">Nuclease</keyword>
<evidence type="ECO:0000256" key="3">
    <source>
        <dbReference type="ARBA" id="ARBA00022722"/>
    </source>
</evidence>
<feature type="domain" description="DHHA1" evidence="7">
    <location>
        <begin position="353"/>
        <end position="444"/>
    </location>
</feature>
<dbReference type="InterPro" id="IPR038763">
    <property type="entry name" value="DHH_sf"/>
</dbReference>
<dbReference type="AlphaFoldDB" id="A0A937AKN0"/>
<dbReference type="InterPro" id="IPR003156">
    <property type="entry name" value="DHHA1_dom"/>
</dbReference>
<dbReference type="Proteomes" id="UP000642920">
    <property type="component" value="Unassembled WGS sequence"/>
</dbReference>
<proteinExistence type="inferred from homology"/>
<reference evidence="9" key="1">
    <citation type="submission" date="2021-01" db="EMBL/GenBank/DDBJ databases">
        <title>Marivirga sp. nov., isolated from intertidal surface sediments.</title>
        <authorList>
            <person name="Zhang M."/>
        </authorList>
    </citation>
    <scope>NUCLEOTIDE SEQUENCE</scope>
    <source>
        <strain evidence="9">SM1354</strain>
    </source>
</reference>
<evidence type="ECO:0000259" key="7">
    <source>
        <dbReference type="Pfam" id="PF02272"/>
    </source>
</evidence>
<dbReference type="PANTHER" id="PTHR30255">
    <property type="entry name" value="SINGLE-STRANDED-DNA-SPECIFIC EXONUCLEASE RECJ"/>
    <property type="match status" value="1"/>
</dbReference>
<evidence type="ECO:0000256" key="4">
    <source>
        <dbReference type="ARBA" id="ARBA00022801"/>
    </source>
</evidence>
<keyword evidence="4" id="KW-0378">Hydrolase</keyword>
<evidence type="ECO:0000259" key="8">
    <source>
        <dbReference type="Pfam" id="PF17768"/>
    </source>
</evidence>
<dbReference type="InterPro" id="IPR001667">
    <property type="entry name" value="DDH_dom"/>
</dbReference>